<gene>
    <name evidence="2" type="ORF">EVEC_LOCUS2031</name>
</gene>
<feature type="compositionally biased region" description="Polar residues" evidence="1">
    <location>
        <begin position="192"/>
        <end position="204"/>
    </location>
</feature>
<dbReference type="Proteomes" id="UP000274131">
    <property type="component" value="Unassembled WGS sequence"/>
</dbReference>
<dbReference type="AlphaFoldDB" id="A0A0N4UXQ1"/>
<protein>
    <submittedName>
        <fullName evidence="4">JmjC domain-containing protein</fullName>
    </submittedName>
</protein>
<dbReference type="OrthoDB" id="5835567at2759"/>
<reference evidence="4" key="1">
    <citation type="submission" date="2016-04" db="UniProtKB">
        <authorList>
            <consortium name="WormBaseParasite"/>
        </authorList>
    </citation>
    <scope>IDENTIFICATION</scope>
</reference>
<dbReference type="WBParaSite" id="EVEC_0000232301-mRNA-1">
    <property type="protein sequence ID" value="EVEC_0000232301-mRNA-1"/>
    <property type="gene ID" value="EVEC_0000232301"/>
</dbReference>
<organism evidence="4">
    <name type="scientific">Enterobius vermicularis</name>
    <name type="common">Human pinworm</name>
    <dbReference type="NCBI Taxonomy" id="51028"/>
    <lineage>
        <taxon>Eukaryota</taxon>
        <taxon>Metazoa</taxon>
        <taxon>Ecdysozoa</taxon>
        <taxon>Nematoda</taxon>
        <taxon>Chromadorea</taxon>
        <taxon>Rhabditida</taxon>
        <taxon>Spirurina</taxon>
        <taxon>Oxyuridomorpha</taxon>
        <taxon>Oxyuroidea</taxon>
        <taxon>Oxyuridae</taxon>
        <taxon>Enterobius</taxon>
    </lineage>
</organism>
<keyword evidence="3" id="KW-1185">Reference proteome</keyword>
<evidence type="ECO:0000313" key="3">
    <source>
        <dbReference type="Proteomes" id="UP000274131"/>
    </source>
</evidence>
<evidence type="ECO:0000313" key="2">
    <source>
        <dbReference type="EMBL" id="VDD86888.1"/>
    </source>
</evidence>
<proteinExistence type="predicted"/>
<sequence length="691" mass="78204">MVFQVFDFDVLQCPLCSRQLVPMELDMIKVDGEKYQRIWWTCSGLKTQSCEFPTFLPENVFWTERSMKQLQNGFFPLPNFHLLPAEYWHLYPKLFDPQNGFIRKAFGSRKKQKLVNCLSFDDKAISKSSQGNSQARKIAGLNQTLPVSSSGNHTQTKLDGVRNVFGSEKKGASGDIISNEIDKDICVVEESGSLSDGPSTSQDAAPSVPREETITVVDVTSGLDGNETNLDSIKSTSFQNFDGRDVSDVHKSIATVSCSETILMEGLARERESLEERIKVNSPKEAGGEVDNDDEVEANQMSSAMNRITRKHQTLLLKRKTEIEERKSVLEKQIKKRCPAVDPSVVPFEDLSRPTSKSVKKYRVPDEGSAAESVVEEKELLNECGNCFDFLQNLKEESPDEGISRRGLKLEGTPTPFSPEHFPSSIIDSCNWYRQQMAWYNLRYNRKQYLEVLAAELCKRGIMKYVPSIPIKQQRMVKQLREEVYGKKRMDIEVLKKNFDSSTLRLQMAYRLGVPNIRPLIEKPSDFDNSDAVEDEMRPLNSVPIVAAPVCNISDRSYIPGEQLQLGMSAAYDNVGASSLDIPKTSVGMVPDYFKSDSCQVEEFLQSKEMKRVQQNFGRNESGGESSTVKRSSADAQVIFEAHSTKQRRISELHQLQMSQGRDDEFRSNFAELLEDYYDEDEEFCAQIYGS</sequence>
<evidence type="ECO:0000256" key="1">
    <source>
        <dbReference type="SAM" id="MobiDB-lite"/>
    </source>
</evidence>
<accession>A0A0N4UXQ1</accession>
<dbReference type="EMBL" id="UXUI01007307">
    <property type="protein sequence ID" value="VDD86888.1"/>
    <property type="molecule type" value="Genomic_DNA"/>
</dbReference>
<reference evidence="2 3" key="2">
    <citation type="submission" date="2018-10" db="EMBL/GenBank/DDBJ databases">
        <authorList>
            <consortium name="Pathogen Informatics"/>
        </authorList>
    </citation>
    <scope>NUCLEOTIDE SEQUENCE [LARGE SCALE GENOMIC DNA]</scope>
</reference>
<name>A0A0N4UXQ1_ENTVE</name>
<feature type="region of interest" description="Disordered" evidence="1">
    <location>
        <begin position="190"/>
        <end position="210"/>
    </location>
</feature>
<evidence type="ECO:0000313" key="4">
    <source>
        <dbReference type="WBParaSite" id="EVEC_0000232301-mRNA-1"/>
    </source>
</evidence>